<keyword evidence="2" id="KW-1185">Reference proteome</keyword>
<dbReference type="Proteomes" id="UP001234297">
    <property type="component" value="Chromosome 4"/>
</dbReference>
<gene>
    <name evidence="1" type="ORF">MRB53_013791</name>
</gene>
<reference evidence="1 2" key="1">
    <citation type="journal article" date="2022" name="Hortic Res">
        <title>A haplotype resolved chromosomal level avocado genome allows analysis of novel avocado genes.</title>
        <authorList>
            <person name="Nath O."/>
            <person name="Fletcher S.J."/>
            <person name="Hayward A."/>
            <person name="Shaw L.M."/>
            <person name="Masouleh A.K."/>
            <person name="Furtado A."/>
            <person name="Henry R.J."/>
            <person name="Mitter N."/>
        </authorList>
    </citation>
    <scope>NUCLEOTIDE SEQUENCE [LARGE SCALE GENOMIC DNA]</scope>
    <source>
        <strain evidence="2">cv. Hass</strain>
    </source>
</reference>
<organism evidence="1 2">
    <name type="scientific">Persea americana</name>
    <name type="common">Avocado</name>
    <dbReference type="NCBI Taxonomy" id="3435"/>
    <lineage>
        <taxon>Eukaryota</taxon>
        <taxon>Viridiplantae</taxon>
        <taxon>Streptophyta</taxon>
        <taxon>Embryophyta</taxon>
        <taxon>Tracheophyta</taxon>
        <taxon>Spermatophyta</taxon>
        <taxon>Magnoliopsida</taxon>
        <taxon>Magnoliidae</taxon>
        <taxon>Laurales</taxon>
        <taxon>Lauraceae</taxon>
        <taxon>Persea</taxon>
    </lineage>
</organism>
<comment type="caution">
    <text evidence="1">The sequence shown here is derived from an EMBL/GenBank/DDBJ whole genome shotgun (WGS) entry which is preliminary data.</text>
</comment>
<evidence type="ECO:0000313" key="2">
    <source>
        <dbReference type="Proteomes" id="UP001234297"/>
    </source>
</evidence>
<evidence type="ECO:0000313" key="1">
    <source>
        <dbReference type="EMBL" id="KAJ8617605.1"/>
    </source>
</evidence>
<accession>A0ACC2K8Z3</accession>
<dbReference type="EMBL" id="CM056812">
    <property type="protein sequence ID" value="KAJ8617605.1"/>
    <property type="molecule type" value="Genomic_DNA"/>
</dbReference>
<proteinExistence type="predicted"/>
<name>A0ACC2K8Z3_PERAE</name>
<protein>
    <submittedName>
        <fullName evidence="1">Uncharacterized protein</fullName>
    </submittedName>
</protein>
<sequence length="95" mass="10399">MECTTDIHHYNNLLQEDCVYTFLDGLDDHLNSIRSDVLHIHPFPSIVQAYAHVHREALRQAVMSASDPDNASGVVLAIKGLKLSLATSPSIIGSC</sequence>